<feature type="transmembrane region" description="Helical" evidence="6">
    <location>
        <begin position="12"/>
        <end position="28"/>
    </location>
</feature>
<feature type="transmembrane region" description="Helical" evidence="6">
    <location>
        <begin position="161"/>
        <end position="184"/>
    </location>
</feature>
<organism evidence="7 8">
    <name type="scientific">Finegoldia magna</name>
    <name type="common">Peptostreptococcus magnus</name>
    <dbReference type="NCBI Taxonomy" id="1260"/>
    <lineage>
        <taxon>Bacteria</taxon>
        <taxon>Bacillati</taxon>
        <taxon>Bacillota</taxon>
        <taxon>Tissierellia</taxon>
        <taxon>Tissierellales</taxon>
        <taxon>Peptoniphilaceae</taxon>
        <taxon>Finegoldia</taxon>
    </lineage>
</organism>
<reference evidence="8" key="1">
    <citation type="submission" date="2017-04" db="EMBL/GenBank/DDBJ databases">
        <title>Finegoldia magna isolated from orthopedic joint implant-associated infections.</title>
        <authorList>
            <person name="Bjorklund S."/>
            <person name="Bruggemann H."/>
            <person name="Jensen A."/>
            <person name="Hellmark B."/>
            <person name="Soderquist B."/>
        </authorList>
    </citation>
    <scope>NUCLEOTIDE SEQUENCE [LARGE SCALE GENOMIC DNA]</scope>
    <source>
        <strain evidence="8">08T492</strain>
    </source>
</reference>
<keyword evidence="5 6" id="KW-0472">Membrane</keyword>
<evidence type="ECO:0000256" key="3">
    <source>
        <dbReference type="ARBA" id="ARBA00022692"/>
    </source>
</evidence>
<dbReference type="Proteomes" id="UP000215361">
    <property type="component" value="Unassembled WGS sequence"/>
</dbReference>
<feature type="transmembrane region" description="Helical" evidence="6">
    <location>
        <begin position="58"/>
        <end position="78"/>
    </location>
</feature>
<keyword evidence="2" id="KW-1003">Cell membrane</keyword>
<comment type="subcellular location">
    <subcellularLocation>
        <location evidence="1">Membrane</location>
        <topology evidence="1">Multi-pass membrane protein</topology>
    </subcellularLocation>
</comment>
<dbReference type="InterPro" id="IPR051611">
    <property type="entry name" value="ECF_transporter_component"/>
</dbReference>
<dbReference type="InterPro" id="IPR003339">
    <property type="entry name" value="ABC/ECF_trnsptr_transmembrane"/>
</dbReference>
<sequence length="230" mass="26755">MVMILNRDRIELATETKFILVIFFVITLTTKFPFYLEIINIVLVSILFLCINNRKRAIKLILSFAILSIIPNLPIYKIDTMQVLATWSLIIRRLLIPFNLGYYFLYSTKVSSLLASMERIRIPKIIRIPFLVMFRYTPIIKNEFKHISEAMKLRGIGKNMVFSNPLLYMEYLIIPILFSATNIGEDLSQAAFSKGLSIDGKKYRCSLILFSYLDILAILYIFLLLYIVRG</sequence>
<keyword evidence="3 6" id="KW-0812">Transmembrane</keyword>
<evidence type="ECO:0000313" key="8">
    <source>
        <dbReference type="Proteomes" id="UP000215361"/>
    </source>
</evidence>
<gene>
    <name evidence="7" type="ORF">B9N56_04830</name>
</gene>
<dbReference type="EMBL" id="NDYI01000015">
    <property type="protein sequence ID" value="OXZ37643.1"/>
    <property type="molecule type" value="Genomic_DNA"/>
</dbReference>
<evidence type="ECO:0000256" key="6">
    <source>
        <dbReference type="SAM" id="Phobius"/>
    </source>
</evidence>
<dbReference type="CDD" id="cd16914">
    <property type="entry name" value="EcfT"/>
    <property type="match status" value="1"/>
</dbReference>
<dbReference type="Pfam" id="PF02361">
    <property type="entry name" value="CbiQ"/>
    <property type="match status" value="1"/>
</dbReference>
<dbReference type="PANTHER" id="PTHR34857:SF2">
    <property type="entry name" value="SLL0384 PROTEIN"/>
    <property type="match status" value="1"/>
</dbReference>
<evidence type="ECO:0000256" key="1">
    <source>
        <dbReference type="ARBA" id="ARBA00004141"/>
    </source>
</evidence>
<evidence type="ECO:0000256" key="4">
    <source>
        <dbReference type="ARBA" id="ARBA00022989"/>
    </source>
</evidence>
<comment type="caution">
    <text evidence="7">The sequence shown here is derived from an EMBL/GenBank/DDBJ whole genome shotgun (WGS) entry which is preliminary data.</text>
</comment>
<proteinExistence type="predicted"/>
<feature type="transmembrane region" description="Helical" evidence="6">
    <location>
        <begin position="205"/>
        <end position="228"/>
    </location>
</feature>
<keyword evidence="4 6" id="KW-1133">Transmembrane helix</keyword>
<dbReference type="AlphaFoldDB" id="A0A233VZ49"/>
<evidence type="ECO:0000256" key="2">
    <source>
        <dbReference type="ARBA" id="ARBA00022475"/>
    </source>
</evidence>
<dbReference type="PANTHER" id="PTHR34857">
    <property type="entry name" value="SLL0384 PROTEIN"/>
    <property type="match status" value="1"/>
</dbReference>
<evidence type="ECO:0008006" key="9">
    <source>
        <dbReference type="Google" id="ProtNLM"/>
    </source>
</evidence>
<evidence type="ECO:0000313" key="7">
    <source>
        <dbReference type="EMBL" id="OXZ37643.1"/>
    </source>
</evidence>
<evidence type="ECO:0000256" key="5">
    <source>
        <dbReference type="ARBA" id="ARBA00023136"/>
    </source>
</evidence>
<feature type="transmembrane region" description="Helical" evidence="6">
    <location>
        <begin position="34"/>
        <end position="51"/>
    </location>
</feature>
<name>A0A233VZ49_FINMA</name>
<accession>A0A233VZ49</accession>
<dbReference type="GO" id="GO:0005886">
    <property type="term" value="C:plasma membrane"/>
    <property type="evidence" value="ECO:0007669"/>
    <property type="project" value="UniProtKB-ARBA"/>
</dbReference>
<protein>
    <recommendedName>
        <fullName evidence="9">Cobalt transport protein</fullName>
    </recommendedName>
</protein>